<feature type="domain" description="Large ribosomal subunit protein bL12 C-terminal" evidence="1">
    <location>
        <begin position="62"/>
        <end position="95"/>
    </location>
</feature>
<dbReference type="Gene3D" id="3.30.1390.10">
    <property type="match status" value="1"/>
</dbReference>
<dbReference type="RefSeq" id="WP_260723980.1">
    <property type="nucleotide sequence ID" value="NZ_BAAABS010000018.1"/>
</dbReference>
<dbReference type="GO" id="GO:0005840">
    <property type="term" value="C:ribosome"/>
    <property type="evidence" value="ECO:0007669"/>
    <property type="project" value="UniProtKB-KW"/>
</dbReference>
<reference evidence="2" key="1">
    <citation type="submission" date="2021-04" db="EMBL/GenBank/DDBJ databases">
        <title>Biosynthetic gene clusters of Dactylosporangioum roseum.</title>
        <authorList>
            <person name="Hartkoorn R.C."/>
            <person name="Beaudoing E."/>
            <person name="Hot D."/>
            <person name="Moureu S."/>
        </authorList>
    </citation>
    <scope>NUCLEOTIDE SEQUENCE</scope>
    <source>
        <strain evidence="2">NRRL B-16295</strain>
    </source>
</reference>
<organism evidence="2 3">
    <name type="scientific">Dactylosporangium roseum</name>
    <dbReference type="NCBI Taxonomy" id="47989"/>
    <lineage>
        <taxon>Bacteria</taxon>
        <taxon>Bacillati</taxon>
        <taxon>Actinomycetota</taxon>
        <taxon>Actinomycetes</taxon>
        <taxon>Micromonosporales</taxon>
        <taxon>Micromonosporaceae</taxon>
        <taxon>Dactylosporangium</taxon>
    </lineage>
</organism>
<dbReference type="SUPFAM" id="SSF54736">
    <property type="entry name" value="ClpS-like"/>
    <property type="match status" value="1"/>
</dbReference>
<keyword evidence="3" id="KW-1185">Reference proteome</keyword>
<evidence type="ECO:0000313" key="2">
    <source>
        <dbReference type="EMBL" id="UWZ34653.1"/>
    </source>
</evidence>
<proteinExistence type="predicted"/>
<evidence type="ECO:0000313" key="3">
    <source>
        <dbReference type="Proteomes" id="UP001058271"/>
    </source>
</evidence>
<dbReference type="Pfam" id="PF00542">
    <property type="entry name" value="Ribosomal_L12"/>
    <property type="match status" value="1"/>
</dbReference>
<accession>A0ABY5Z1M8</accession>
<protein>
    <submittedName>
        <fullName evidence="2">Ribosomal protein L7/L12</fullName>
    </submittedName>
</protein>
<sequence length="103" mass="11401">MNWFVPFAVILPFALALLIAGSGRRAVAVQQSRHLAELERKLDLIMAHLGIREPEPEAPDAVLQELMAGRKIQAIKLFREATGAGLKEAKHAVELLARQRGLR</sequence>
<keyword evidence="2" id="KW-0687">Ribonucleoprotein</keyword>
<dbReference type="Proteomes" id="UP001058271">
    <property type="component" value="Chromosome"/>
</dbReference>
<dbReference type="EMBL" id="CP073721">
    <property type="protein sequence ID" value="UWZ34653.1"/>
    <property type="molecule type" value="Genomic_DNA"/>
</dbReference>
<dbReference type="InterPro" id="IPR013823">
    <property type="entry name" value="Ribosomal_bL12_C"/>
</dbReference>
<name>A0ABY5Z1M8_9ACTN</name>
<keyword evidence="2" id="KW-0689">Ribosomal protein</keyword>
<evidence type="ECO:0000259" key="1">
    <source>
        <dbReference type="Pfam" id="PF00542"/>
    </source>
</evidence>
<dbReference type="InterPro" id="IPR014719">
    <property type="entry name" value="Ribosomal_bL12_C/ClpS-like"/>
</dbReference>
<gene>
    <name evidence="2" type="ORF">Drose_25965</name>
</gene>